<dbReference type="InterPro" id="IPR006115">
    <property type="entry name" value="6PGDH_NADP-bd"/>
</dbReference>
<evidence type="ECO:0000256" key="3">
    <source>
        <dbReference type="PIRSR" id="PIRSR000103-1"/>
    </source>
</evidence>
<keyword evidence="7" id="KW-1185">Reference proteome</keyword>
<dbReference type="AlphaFoldDB" id="A0A7W8HIJ9"/>
<dbReference type="Gene3D" id="1.10.1040.10">
    <property type="entry name" value="N-(1-d-carboxylethyl)-l-norvaline Dehydrogenase, domain 2"/>
    <property type="match status" value="1"/>
</dbReference>
<dbReference type="InterPro" id="IPR015815">
    <property type="entry name" value="HIBADH-related"/>
</dbReference>
<dbReference type="InterPro" id="IPR029154">
    <property type="entry name" value="HIBADH-like_NADP-bd"/>
</dbReference>
<dbReference type="GO" id="GO:0051287">
    <property type="term" value="F:NAD binding"/>
    <property type="evidence" value="ECO:0007669"/>
    <property type="project" value="InterPro"/>
</dbReference>
<dbReference type="Proteomes" id="UP000532440">
    <property type="component" value="Unassembled WGS sequence"/>
</dbReference>
<dbReference type="InterPro" id="IPR013328">
    <property type="entry name" value="6PGD_dom2"/>
</dbReference>
<name>A0A7W8HIJ9_9BURK</name>
<sequence>MNIAFLGTGLMGTGFVRRMLANGHQVRVWNRSHDKAAALQAHGAKAFAEAADAVRGADRIHLSLSDDASVDAVLEPLLDVLPGQAWIVDHTTTAVTPTAERCARWAARGRVFLHAPVFMAPAHAHEGSGLMLLSGDKENCDTITPALLGMSGKVWWLGEAPERAAAFKLFGNLVLVGMNGVLGDMMRLAHAVGIPPAEAIELFDGFNPGSMLKARAAKVASGPWTPASFEVSMSRKDVRLMIEEAASHGVDLAVMPAVAALLDAAIARGAGALDASAAMAYPPPAA</sequence>
<evidence type="ECO:0000259" key="4">
    <source>
        <dbReference type="Pfam" id="PF03446"/>
    </source>
</evidence>
<dbReference type="PIRSF" id="PIRSF000103">
    <property type="entry name" value="HIBADH"/>
    <property type="match status" value="1"/>
</dbReference>
<comment type="caution">
    <text evidence="6">The sequence shown here is derived from an EMBL/GenBank/DDBJ whole genome shotgun (WGS) entry which is preliminary data.</text>
</comment>
<evidence type="ECO:0000256" key="2">
    <source>
        <dbReference type="ARBA" id="ARBA00023027"/>
    </source>
</evidence>
<dbReference type="EMBL" id="JACHGB010000005">
    <property type="protein sequence ID" value="MBB5272583.1"/>
    <property type="molecule type" value="Genomic_DNA"/>
</dbReference>
<keyword evidence="1 6" id="KW-0560">Oxidoreductase</keyword>
<dbReference type="SUPFAM" id="SSF48179">
    <property type="entry name" value="6-phosphogluconate dehydrogenase C-terminal domain-like"/>
    <property type="match status" value="1"/>
</dbReference>
<feature type="domain" description="3-hydroxyisobutyrate dehydrogenase-like NAD-binding" evidence="5">
    <location>
        <begin position="165"/>
        <end position="279"/>
    </location>
</feature>
<keyword evidence="2" id="KW-0520">NAD</keyword>
<dbReference type="EC" id="1.1.1.31" evidence="6"/>
<evidence type="ECO:0000313" key="7">
    <source>
        <dbReference type="Proteomes" id="UP000532440"/>
    </source>
</evidence>
<dbReference type="GO" id="GO:0008442">
    <property type="term" value="F:3-hydroxyisobutyrate dehydrogenase activity"/>
    <property type="evidence" value="ECO:0007669"/>
    <property type="project" value="UniProtKB-EC"/>
</dbReference>
<evidence type="ECO:0000313" key="6">
    <source>
        <dbReference type="EMBL" id="MBB5272583.1"/>
    </source>
</evidence>
<reference evidence="6 7" key="1">
    <citation type="submission" date="2020-08" db="EMBL/GenBank/DDBJ databases">
        <title>Genomic Encyclopedia of Type Strains, Phase IV (KMG-IV): sequencing the most valuable type-strain genomes for metagenomic binning, comparative biology and taxonomic classification.</title>
        <authorList>
            <person name="Goeker M."/>
        </authorList>
    </citation>
    <scope>NUCLEOTIDE SEQUENCE [LARGE SCALE GENOMIC DNA]</scope>
    <source>
        <strain evidence="6 7">DSM 29781</strain>
    </source>
</reference>
<dbReference type="SUPFAM" id="SSF51735">
    <property type="entry name" value="NAD(P)-binding Rossmann-fold domains"/>
    <property type="match status" value="1"/>
</dbReference>
<dbReference type="GO" id="GO:0050661">
    <property type="term" value="F:NADP binding"/>
    <property type="evidence" value="ECO:0007669"/>
    <property type="project" value="InterPro"/>
</dbReference>
<dbReference type="Gene3D" id="3.40.50.720">
    <property type="entry name" value="NAD(P)-binding Rossmann-like Domain"/>
    <property type="match status" value="1"/>
</dbReference>
<accession>A0A7W8HIJ9</accession>
<gene>
    <name evidence="6" type="ORF">HNQ70_002606</name>
</gene>
<dbReference type="RefSeq" id="WP_183968252.1">
    <property type="nucleotide sequence ID" value="NZ_BAABEW010000012.1"/>
</dbReference>
<dbReference type="InterPro" id="IPR051265">
    <property type="entry name" value="HIBADH-related_NP60_sf"/>
</dbReference>
<evidence type="ECO:0000256" key="1">
    <source>
        <dbReference type="ARBA" id="ARBA00023002"/>
    </source>
</evidence>
<dbReference type="InterPro" id="IPR008927">
    <property type="entry name" value="6-PGluconate_DH-like_C_sf"/>
</dbReference>
<protein>
    <submittedName>
        <fullName evidence="6">3-hydroxyisobutyrate dehydrogenase</fullName>
        <ecNumber evidence="6">1.1.1.31</ecNumber>
    </submittedName>
</protein>
<dbReference type="Pfam" id="PF14833">
    <property type="entry name" value="NAD_binding_11"/>
    <property type="match status" value="1"/>
</dbReference>
<organism evidence="6 7">
    <name type="scientific">Quisquiliibacterium transsilvanicum</name>
    <dbReference type="NCBI Taxonomy" id="1549638"/>
    <lineage>
        <taxon>Bacteria</taxon>
        <taxon>Pseudomonadati</taxon>
        <taxon>Pseudomonadota</taxon>
        <taxon>Betaproteobacteria</taxon>
        <taxon>Burkholderiales</taxon>
        <taxon>Burkholderiaceae</taxon>
        <taxon>Quisquiliibacterium</taxon>
    </lineage>
</organism>
<evidence type="ECO:0000259" key="5">
    <source>
        <dbReference type="Pfam" id="PF14833"/>
    </source>
</evidence>
<feature type="domain" description="6-phosphogluconate dehydrogenase NADP-binding" evidence="4">
    <location>
        <begin position="2"/>
        <end position="158"/>
    </location>
</feature>
<feature type="active site" evidence="3">
    <location>
        <position position="168"/>
    </location>
</feature>
<dbReference type="PANTHER" id="PTHR43580">
    <property type="entry name" value="OXIDOREDUCTASE GLYR1-RELATED"/>
    <property type="match status" value="1"/>
</dbReference>
<proteinExistence type="predicted"/>
<dbReference type="Pfam" id="PF03446">
    <property type="entry name" value="NAD_binding_2"/>
    <property type="match status" value="1"/>
</dbReference>
<dbReference type="PANTHER" id="PTHR43580:SF2">
    <property type="entry name" value="CYTOKINE-LIKE NUCLEAR FACTOR N-PAC"/>
    <property type="match status" value="1"/>
</dbReference>
<dbReference type="InterPro" id="IPR036291">
    <property type="entry name" value="NAD(P)-bd_dom_sf"/>
</dbReference>